<protein>
    <recommendedName>
        <fullName evidence="4">Centrosomal protein kizuna</fullName>
    </recommendedName>
</protein>
<feature type="compositionally biased region" description="Acidic residues" evidence="1">
    <location>
        <begin position="175"/>
        <end position="185"/>
    </location>
</feature>
<evidence type="ECO:0000313" key="2">
    <source>
        <dbReference type="Ensembl" id="ENSCSAVP00000007327.1"/>
    </source>
</evidence>
<dbReference type="Proteomes" id="UP000007875">
    <property type="component" value="Unassembled WGS sequence"/>
</dbReference>
<keyword evidence="3" id="KW-1185">Reference proteome</keyword>
<sequence>MNDIPREPSAVLMDVELSEQKQAADLKANFIPNLNESSPESTWNKTAEALPEPEELLTSSAVYQALLSGHETATLDENVQGDIDAENLLSPIVDVHRDRFSQSVSVENDNENSNADCDSNSSSFISSTIETKLMGQQNFKIVEKKVPAKNKKAPWDTDSETDDTLSVNHSKLAQNDEDDDFDFYD</sequence>
<feature type="region of interest" description="Disordered" evidence="1">
    <location>
        <begin position="143"/>
        <end position="185"/>
    </location>
</feature>
<dbReference type="HOGENOM" id="CLU_1460818_0_0_1"/>
<feature type="compositionally biased region" description="Polar residues" evidence="1">
    <location>
        <begin position="164"/>
        <end position="173"/>
    </location>
</feature>
<name>H2YPR9_CIOSA</name>
<reference evidence="2" key="3">
    <citation type="submission" date="2025-09" db="UniProtKB">
        <authorList>
            <consortium name="Ensembl"/>
        </authorList>
    </citation>
    <scope>IDENTIFICATION</scope>
</reference>
<reference evidence="2" key="2">
    <citation type="submission" date="2025-08" db="UniProtKB">
        <authorList>
            <consortium name="Ensembl"/>
        </authorList>
    </citation>
    <scope>IDENTIFICATION</scope>
</reference>
<evidence type="ECO:0000256" key="1">
    <source>
        <dbReference type="SAM" id="MobiDB-lite"/>
    </source>
</evidence>
<dbReference type="AlphaFoldDB" id="H2YPR9"/>
<proteinExistence type="predicted"/>
<reference evidence="3" key="1">
    <citation type="submission" date="2003-08" db="EMBL/GenBank/DDBJ databases">
        <authorList>
            <person name="Birren B."/>
            <person name="Nusbaum C."/>
            <person name="Abebe A."/>
            <person name="Abouelleil A."/>
            <person name="Adekoya E."/>
            <person name="Ait-zahra M."/>
            <person name="Allen N."/>
            <person name="Allen T."/>
            <person name="An P."/>
            <person name="Anderson M."/>
            <person name="Anderson S."/>
            <person name="Arachchi H."/>
            <person name="Armbruster J."/>
            <person name="Bachantsang P."/>
            <person name="Baldwin J."/>
            <person name="Barry A."/>
            <person name="Bayul T."/>
            <person name="Blitshsteyn B."/>
            <person name="Bloom T."/>
            <person name="Blye J."/>
            <person name="Boguslavskiy L."/>
            <person name="Borowsky M."/>
            <person name="Boukhgalter B."/>
            <person name="Brunache A."/>
            <person name="Butler J."/>
            <person name="Calixte N."/>
            <person name="Calvo S."/>
            <person name="Camarata J."/>
            <person name="Campo K."/>
            <person name="Chang J."/>
            <person name="Cheshatsang Y."/>
            <person name="Citroen M."/>
            <person name="Collymore A."/>
            <person name="Considine T."/>
            <person name="Cook A."/>
            <person name="Cooke P."/>
            <person name="Corum B."/>
            <person name="Cuomo C."/>
            <person name="David R."/>
            <person name="Dawoe T."/>
            <person name="Degray S."/>
            <person name="Dodge S."/>
            <person name="Dooley K."/>
            <person name="Dorje P."/>
            <person name="Dorjee K."/>
            <person name="Dorris L."/>
            <person name="Duffey N."/>
            <person name="Dupes A."/>
            <person name="Elkins T."/>
            <person name="Engels R."/>
            <person name="Erickson J."/>
            <person name="Farina A."/>
            <person name="Faro S."/>
            <person name="Ferreira P."/>
            <person name="Fischer H."/>
            <person name="Fitzgerald M."/>
            <person name="Foley K."/>
            <person name="Gage D."/>
            <person name="Galagan J."/>
            <person name="Gearin G."/>
            <person name="Gnerre S."/>
            <person name="Gnirke A."/>
            <person name="Goyette A."/>
            <person name="Graham J."/>
            <person name="Grandbois E."/>
            <person name="Gyaltsen K."/>
            <person name="Hafez N."/>
            <person name="Hagopian D."/>
            <person name="Hagos B."/>
            <person name="Hall J."/>
            <person name="Hatcher B."/>
            <person name="Heller A."/>
            <person name="Higgins H."/>
            <person name="Honan T."/>
            <person name="Horn A."/>
            <person name="Houde N."/>
            <person name="Hughes L."/>
            <person name="Hulme W."/>
            <person name="Husby E."/>
            <person name="Iliev I."/>
            <person name="Jaffe D."/>
            <person name="Jones C."/>
            <person name="Kamal M."/>
            <person name="Kamat A."/>
            <person name="Kamvysselis M."/>
            <person name="Karlsson E."/>
            <person name="Kells C."/>
            <person name="Kieu A."/>
            <person name="Kisner P."/>
            <person name="Kodira C."/>
            <person name="Kulbokas E."/>
            <person name="Labutti K."/>
            <person name="Lama D."/>
            <person name="Landers T."/>
            <person name="Leger J."/>
            <person name="Levine S."/>
            <person name="Lewis D."/>
            <person name="Lewis T."/>
            <person name="Lindblad-toh K."/>
            <person name="Liu X."/>
            <person name="Lokyitsang T."/>
            <person name="Lokyitsang Y."/>
            <person name="Lucien O."/>
            <person name="Lui A."/>
            <person name="Ma L.J."/>
            <person name="Mabbitt R."/>
            <person name="Macdonald J."/>
            <person name="Maclean C."/>
            <person name="Major J."/>
            <person name="Manning J."/>
            <person name="Marabella R."/>
            <person name="Maru K."/>
            <person name="Matthews C."/>
            <person name="Mauceli E."/>
            <person name="Mccarthy M."/>
            <person name="Mcdonough S."/>
            <person name="Mcghee T."/>
            <person name="Meldrim J."/>
            <person name="Meneus L."/>
            <person name="Mesirov J."/>
            <person name="Mihalev A."/>
            <person name="Mihova T."/>
            <person name="Mikkelsen T."/>
            <person name="Mlenga V."/>
            <person name="Moru K."/>
            <person name="Mozes J."/>
            <person name="Mulrain L."/>
            <person name="Munson G."/>
            <person name="Naylor J."/>
            <person name="Newes C."/>
            <person name="Nguyen C."/>
            <person name="Nguyen N."/>
            <person name="Nguyen T."/>
            <person name="Nicol R."/>
            <person name="Nielsen C."/>
            <person name="Nizzari M."/>
            <person name="Norbu C."/>
            <person name="Norbu N."/>
            <person name="O'donnell P."/>
            <person name="Okoawo O."/>
            <person name="O'leary S."/>
            <person name="Omotosho B."/>
            <person name="O'neill K."/>
            <person name="Osman S."/>
            <person name="Parker S."/>
            <person name="Perrin D."/>
            <person name="Phunkhang P."/>
            <person name="Piqani B."/>
            <person name="Purcell S."/>
            <person name="Rachupka T."/>
            <person name="Ramasamy U."/>
            <person name="Rameau R."/>
            <person name="Ray V."/>
            <person name="Raymond C."/>
            <person name="Retta R."/>
            <person name="Richardson S."/>
            <person name="Rise C."/>
            <person name="Rodriguez J."/>
            <person name="Rogers J."/>
            <person name="Rogov P."/>
            <person name="Rutman M."/>
            <person name="Schupbach R."/>
            <person name="Seaman C."/>
            <person name="Settipalli S."/>
            <person name="Sharpe T."/>
            <person name="Sheridan J."/>
            <person name="Sherpa N."/>
            <person name="Shi J."/>
            <person name="Smirnov S."/>
            <person name="Smith C."/>
            <person name="Sougnez C."/>
            <person name="Spencer B."/>
            <person name="Stalker J."/>
            <person name="Stange-thomann N."/>
            <person name="Stavropoulos S."/>
            <person name="Stetson K."/>
            <person name="Stone C."/>
            <person name="Stone S."/>
            <person name="Stubbs M."/>
            <person name="Talamas J."/>
            <person name="Tchuinga P."/>
            <person name="Tenzing P."/>
            <person name="Tesfaye S."/>
            <person name="Theodore J."/>
            <person name="Thoulutsang Y."/>
            <person name="Topham K."/>
            <person name="Towey S."/>
            <person name="Tsamla T."/>
            <person name="Tsomo N."/>
            <person name="Vallee D."/>
            <person name="Vassiliev H."/>
            <person name="Venkataraman V."/>
            <person name="Vinson J."/>
            <person name="Vo A."/>
            <person name="Wade C."/>
            <person name="Wang S."/>
            <person name="Wangchuk T."/>
            <person name="Wangdi T."/>
            <person name="Whittaker C."/>
            <person name="Wilkinson J."/>
            <person name="Wu Y."/>
            <person name="Wyman D."/>
            <person name="Yadav S."/>
            <person name="Yang S."/>
            <person name="Yang X."/>
            <person name="Yeager S."/>
            <person name="Yee E."/>
            <person name="Young G."/>
            <person name="Zainoun J."/>
            <person name="Zembeck L."/>
            <person name="Zimmer A."/>
            <person name="Zody M."/>
            <person name="Lander E."/>
        </authorList>
    </citation>
    <scope>NUCLEOTIDE SEQUENCE [LARGE SCALE GENOMIC DNA]</scope>
</reference>
<organism evidence="2 3">
    <name type="scientific">Ciona savignyi</name>
    <name type="common">Pacific transparent sea squirt</name>
    <dbReference type="NCBI Taxonomy" id="51511"/>
    <lineage>
        <taxon>Eukaryota</taxon>
        <taxon>Metazoa</taxon>
        <taxon>Chordata</taxon>
        <taxon>Tunicata</taxon>
        <taxon>Ascidiacea</taxon>
        <taxon>Phlebobranchia</taxon>
        <taxon>Cionidae</taxon>
        <taxon>Ciona</taxon>
    </lineage>
</organism>
<accession>H2YPR9</accession>
<evidence type="ECO:0008006" key="4">
    <source>
        <dbReference type="Google" id="ProtNLM"/>
    </source>
</evidence>
<dbReference type="Ensembl" id="ENSCSAVT00000007423.1">
    <property type="protein sequence ID" value="ENSCSAVP00000007327.1"/>
    <property type="gene ID" value="ENSCSAVG00000004375.1"/>
</dbReference>
<evidence type="ECO:0000313" key="3">
    <source>
        <dbReference type="Proteomes" id="UP000007875"/>
    </source>
</evidence>